<accession>A0A0C2ZZ26</accession>
<name>A0A0C2ZZ26_9AGAM</name>
<protein>
    <submittedName>
        <fullName evidence="1">Uncharacterized protein</fullName>
    </submittedName>
</protein>
<gene>
    <name evidence="1" type="ORF">SCLCIDRAFT_1219181</name>
</gene>
<sequence>MIMKRKLPTLTYIITSGHSQETNDQVVDATMELTDQAFHFGLVLPGAANCTTMTTPVERLRRCGICSAKPKLGGLHFL</sequence>
<dbReference type="HOGENOM" id="CLU_2623461_0_0_1"/>
<reference evidence="1 2" key="1">
    <citation type="submission" date="2014-04" db="EMBL/GenBank/DDBJ databases">
        <authorList>
            <consortium name="DOE Joint Genome Institute"/>
            <person name="Kuo A."/>
            <person name="Kohler A."/>
            <person name="Nagy L.G."/>
            <person name="Floudas D."/>
            <person name="Copeland A."/>
            <person name="Barry K.W."/>
            <person name="Cichocki N."/>
            <person name="Veneault-Fourrey C."/>
            <person name="LaButti K."/>
            <person name="Lindquist E.A."/>
            <person name="Lipzen A."/>
            <person name="Lundell T."/>
            <person name="Morin E."/>
            <person name="Murat C."/>
            <person name="Sun H."/>
            <person name="Tunlid A."/>
            <person name="Henrissat B."/>
            <person name="Grigoriev I.V."/>
            <person name="Hibbett D.S."/>
            <person name="Martin F."/>
            <person name="Nordberg H.P."/>
            <person name="Cantor M.N."/>
            <person name="Hua S.X."/>
        </authorList>
    </citation>
    <scope>NUCLEOTIDE SEQUENCE [LARGE SCALE GENOMIC DNA]</scope>
    <source>
        <strain evidence="1 2">Foug A</strain>
    </source>
</reference>
<dbReference type="Proteomes" id="UP000053989">
    <property type="component" value="Unassembled WGS sequence"/>
</dbReference>
<dbReference type="EMBL" id="KN822097">
    <property type="protein sequence ID" value="KIM57692.1"/>
    <property type="molecule type" value="Genomic_DNA"/>
</dbReference>
<reference evidence="2" key="2">
    <citation type="submission" date="2015-01" db="EMBL/GenBank/DDBJ databases">
        <title>Evolutionary Origins and Diversification of the Mycorrhizal Mutualists.</title>
        <authorList>
            <consortium name="DOE Joint Genome Institute"/>
            <consortium name="Mycorrhizal Genomics Consortium"/>
            <person name="Kohler A."/>
            <person name="Kuo A."/>
            <person name="Nagy L.G."/>
            <person name="Floudas D."/>
            <person name="Copeland A."/>
            <person name="Barry K.W."/>
            <person name="Cichocki N."/>
            <person name="Veneault-Fourrey C."/>
            <person name="LaButti K."/>
            <person name="Lindquist E.A."/>
            <person name="Lipzen A."/>
            <person name="Lundell T."/>
            <person name="Morin E."/>
            <person name="Murat C."/>
            <person name="Riley R."/>
            <person name="Ohm R."/>
            <person name="Sun H."/>
            <person name="Tunlid A."/>
            <person name="Henrissat B."/>
            <person name="Grigoriev I.V."/>
            <person name="Hibbett D.S."/>
            <person name="Martin F."/>
        </authorList>
    </citation>
    <scope>NUCLEOTIDE SEQUENCE [LARGE SCALE GENOMIC DNA]</scope>
    <source>
        <strain evidence="2">Foug A</strain>
    </source>
</reference>
<evidence type="ECO:0000313" key="1">
    <source>
        <dbReference type="EMBL" id="KIM57692.1"/>
    </source>
</evidence>
<dbReference type="InParanoid" id="A0A0C2ZZ26"/>
<evidence type="ECO:0000313" key="2">
    <source>
        <dbReference type="Proteomes" id="UP000053989"/>
    </source>
</evidence>
<keyword evidence="2" id="KW-1185">Reference proteome</keyword>
<proteinExistence type="predicted"/>
<organism evidence="1 2">
    <name type="scientific">Scleroderma citrinum Foug A</name>
    <dbReference type="NCBI Taxonomy" id="1036808"/>
    <lineage>
        <taxon>Eukaryota</taxon>
        <taxon>Fungi</taxon>
        <taxon>Dikarya</taxon>
        <taxon>Basidiomycota</taxon>
        <taxon>Agaricomycotina</taxon>
        <taxon>Agaricomycetes</taxon>
        <taxon>Agaricomycetidae</taxon>
        <taxon>Boletales</taxon>
        <taxon>Sclerodermatineae</taxon>
        <taxon>Sclerodermataceae</taxon>
        <taxon>Scleroderma</taxon>
    </lineage>
</organism>
<dbReference type="AlphaFoldDB" id="A0A0C2ZZ26"/>